<keyword evidence="2" id="KW-0539">Nucleus</keyword>
<dbReference type="GO" id="GO:0005681">
    <property type="term" value="C:spliceosomal complex"/>
    <property type="evidence" value="ECO:0007669"/>
    <property type="project" value="TreeGrafter"/>
</dbReference>
<dbReference type="AlphaFoldDB" id="A0A1X7VDW3"/>
<feature type="region of interest" description="Disordered" evidence="3">
    <location>
        <begin position="125"/>
        <end position="383"/>
    </location>
</feature>
<dbReference type="EnsemblMetazoa" id="Aqu2.1.38490_001">
    <property type="protein sequence ID" value="Aqu2.1.38490_001"/>
    <property type="gene ID" value="Aqu2.1.38490"/>
</dbReference>
<feature type="domain" description="Wbp11/ELF5/Saf1 N-terminal" evidence="4">
    <location>
        <begin position="12"/>
        <end position="93"/>
    </location>
</feature>
<protein>
    <recommendedName>
        <fullName evidence="4">Wbp11/ELF5/Saf1 N-terminal domain-containing protein</fullName>
    </recommendedName>
</protein>
<feature type="compositionally biased region" description="Pro residues" evidence="3">
    <location>
        <begin position="166"/>
        <end position="175"/>
    </location>
</feature>
<evidence type="ECO:0000256" key="2">
    <source>
        <dbReference type="ARBA" id="ARBA00023242"/>
    </source>
</evidence>
<dbReference type="Pfam" id="PF09429">
    <property type="entry name" value="Wbp11"/>
    <property type="match status" value="1"/>
</dbReference>
<reference evidence="6" key="1">
    <citation type="journal article" date="2010" name="Nature">
        <title>The Amphimedon queenslandica genome and the evolution of animal complexity.</title>
        <authorList>
            <person name="Srivastava M."/>
            <person name="Simakov O."/>
            <person name="Chapman J."/>
            <person name="Fahey B."/>
            <person name="Gauthier M.E."/>
            <person name="Mitros T."/>
            <person name="Richards G.S."/>
            <person name="Conaco C."/>
            <person name="Dacre M."/>
            <person name="Hellsten U."/>
            <person name="Larroux C."/>
            <person name="Putnam N.H."/>
            <person name="Stanke M."/>
            <person name="Adamska M."/>
            <person name="Darling A."/>
            <person name="Degnan S.M."/>
            <person name="Oakley T.H."/>
            <person name="Plachetzki D.C."/>
            <person name="Zhai Y."/>
            <person name="Adamski M."/>
            <person name="Calcino A."/>
            <person name="Cummins S.F."/>
            <person name="Goodstein D.M."/>
            <person name="Harris C."/>
            <person name="Jackson D.J."/>
            <person name="Leys S.P."/>
            <person name="Shu S."/>
            <person name="Woodcroft B.J."/>
            <person name="Vervoort M."/>
            <person name="Kosik K.S."/>
            <person name="Manning G."/>
            <person name="Degnan B.M."/>
            <person name="Rokhsar D.S."/>
        </authorList>
    </citation>
    <scope>NUCLEOTIDE SEQUENCE [LARGE SCALE GENOMIC DNA]</scope>
</reference>
<feature type="compositionally biased region" description="Low complexity" evidence="3">
    <location>
        <begin position="365"/>
        <end position="378"/>
    </location>
</feature>
<feature type="compositionally biased region" description="Pro residues" evidence="3">
    <location>
        <begin position="258"/>
        <end position="280"/>
    </location>
</feature>
<dbReference type="GO" id="GO:0006396">
    <property type="term" value="P:RNA processing"/>
    <property type="evidence" value="ECO:0007669"/>
    <property type="project" value="InterPro"/>
</dbReference>
<dbReference type="Proteomes" id="UP000007879">
    <property type="component" value="Unassembled WGS sequence"/>
</dbReference>
<proteinExistence type="predicted"/>
<evidence type="ECO:0000313" key="5">
    <source>
        <dbReference type="EnsemblMetazoa" id="Aqu2.1.38490_001"/>
    </source>
</evidence>
<dbReference type="OMA" id="VMNPFGV"/>
<accession>A0A1X7VDW3</accession>
<evidence type="ECO:0000256" key="3">
    <source>
        <dbReference type="SAM" id="MobiDB-lite"/>
    </source>
</evidence>
<sequence length="395" mass="44288">MGRRSTKTTKTGKFMNPTDQWRKQIRKKELKKNKQQRTAVREAVLKNKNPITLLSEIEEIEKMEIEAGSEEVLPAEKGLKEKKRKLHETLQRIILYHERQNPDEAKKIKALVAESEKKRRAMSKVYNSYRTARSQISLSDIPLPEGASASEDTRWDSMGQTSPSSLHPPGPPSGLPPDLVFPPVITYDELYPPEEERDQEQEEEEEQEAEDNSSEEEEEEEEHQRSEDEESDHDESQERIRPPPPPPGLPPGYSVLPHPLPLFPPSSQFPPPPSLQPPPHEGSTNRFHPPPPLFNKSSPHIQSSPMPSSQKANPVISAQPQLRNVQAEVTKFMPTSLRVRRDQPKGVKAKLRTAGGLAGKGGEGSLSNPLSSSTSKPGIQGDAYKAFMEEMQGLL</sequence>
<keyword evidence="6" id="KW-1185">Reference proteome</keyword>
<feature type="compositionally biased region" description="Polar residues" evidence="3">
    <location>
        <begin position="295"/>
        <end position="324"/>
    </location>
</feature>
<gene>
    <name evidence="5" type="primary">100637244</name>
</gene>
<dbReference type="eggNOG" id="KOG4672">
    <property type="taxonomic scope" value="Eukaryota"/>
</dbReference>
<dbReference type="PANTHER" id="PTHR13361">
    <property type="entry name" value="WW DOMAIN-BINDING PROTEIN 11"/>
    <property type="match status" value="1"/>
</dbReference>
<feature type="compositionally biased region" description="Polar residues" evidence="3">
    <location>
        <begin position="125"/>
        <end position="138"/>
    </location>
</feature>
<dbReference type="FunCoup" id="A0A1X7VDW3">
    <property type="interactions" value="386"/>
</dbReference>
<name>A0A1X7VDW3_AMPQE</name>
<evidence type="ECO:0000259" key="4">
    <source>
        <dbReference type="Pfam" id="PF09429"/>
    </source>
</evidence>
<dbReference type="InterPro" id="IPR019007">
    <property type="entry name" value="Wbp11/ELF5/Saf1_N"/>
</dbReference>
<dbReference type="OrthoDB" id="10067323at2759"/>
<organism evidence="5">
    <name type="scientific">Amphimedon queenslandica</name>
    <name type="common">Sponge</name>
    <dbReference type="NCBI Taxonomy" id="400682"/>
    <lineage>
        <taxon>Eukaryota</taxon>
        <taxon>Metazoa</taxon>
        <taxon>Porifera</taxon>
        <taxon>Demospongiae</taxon>
        <taxon>Heteroscleromorpha</taxon>
        <taxon>Haplosclerida</taxon>
        <taxon>Niphatidae</taxon>
        <taxon>Amphimedon</taxon>
    </lineage>
</organism>
<dbReference type="EnsemblMetazoa" id="XM_019993668.1">
    <property type="protein sequence ID" value="XP_019849227.1"/>
    <property type="gene ID" value="LOC100637244"/>
</dbReference>
<feature type="compositionally biased region" description="Acidic residues" evidence="3">
    <location>
        <begin position="191"/>
        <end position="233"/>
    </location>
</feature>
<dbReference type="PANTHER" id="PTHR13361:SF1">
    <property type="entry name" value="WW DOMAIN-BINDING PROTEIN 11"/>
    <property type="match status" value="1"/>
</dbReference>
<evidence type="ECO:0000313" key="6">
    <source>
        <dbReference type="Proteomes" id="UP000007879"/>
    </source>
</evidence>
<dbReference type="STRING" id="400682.A0A1X7VDW3"/>
<comment type="subcellular location">
    <subcellularLocation>
        <location evidence="1">Nucleus</location>
    </subcellularLocation>
</comment>
<reference evidence="5" key="2">
    <citation type="submission" date="2017-05" db="UniProtKB">
        <authorList>
            <consortium name="EnsemblMetazoa"/>
        </authorList>
    </citation>
    <scope>IDENTIFICATION</scope>
</reference>
<evidence type="ECO:0000256" key="1">
    <source>
        <dbReference type="ARBA" id="ARBA00004123"/>
    </source>
</evidence>
<dbReference type="InParanoid" id="A0A1X7VDW3"/>
<dbReference type="KEGG" id="aqu:100637244"/>